<feature type="domain" description="Protein CPL1-like" evidence="2">
    <location>
        <begin position="165"/>
        <end position="210"/>
    </location>
</feature>
<dbReference type="InParanoid" id="A0A165DAV3"/>
<sequence length="223" mass="23596">MPPYRMHRSQSTVLLVLLLWVYHGAAFTISPGPSCSTFGEPCSYVAEGEDGHTYTLNGACAPDLYCADNGAAGTSDDEYYEYCGSDGICGGLNAFCSNTNPFVHEQVFPGCYTPKYTCNLSGETGTCGLSPTGVTRRRAQEQLAIGPTSCRRPTDELCVTNGRAECVNVSSDFGNCGGCGKDCGATEGADTVECQKGVCVIQYCRRGWIMIGNACVRSASGKS</sequence>
<gene>
    <name evidence="3" type="ORF">CALCODRAFT_91204</name>
</gene>
<dbReference type="AlphaFoldDB" id="A0A165DAV3"/>
<reference evidence="3 4" key="1">
    <citation type="journal article" date="2016" name="Mol. Biol. Evol.">
        <title>Comparative Genomics of Early-Diverging Mushroom-Forming Fungi Provides Insights into the Origins of Lignocellulose Decay Capabilities.</title>
        <authorList>
            <person name="Nagy L.G."/>
            <person name="Riley R."/>
            <person name="Tritt A."/>
            <person name="Adam C."/>
            <person name="Daum C."/>
            <person name="Floudas D."/>
            <person name="Sun H."/>
            <person name="Yadav J.S."/>
            <person name="Pangilinan J."/>
            <person name="Larsson K.H."/>
            <person name="Matsuura K."/>
            <person name="Barry K."/>
            <person name="Labutti K."/>
            <person name="Kuo R."/>
            <person name="Ohm R.A."/>
            <person name="Bhattacharya S.S."/>
            <person name="Shirouzu T."/>
            <person name="Yoshinaga Y."/>
            <person name="Martin F.M."/>
            <person name="Grigoriev I.V."/>
            <person name="Hibbett D.S."/>
        </authorList>
    </citation>
    <scope>NUCLEOTIDE SEQUENCE [LARGE SCALE GENOMIC DNA]</scope>
    <source>
        <strain evidence="3 4">HHB12733</strain>
    </source>
</reference>
<feature type="signal peptide" evidence="1">
    <location>
        <begin position="1"/>
        <end position="26"/>
    </location>
</feature>
<dbReference type="Proteomes" id="UP000076842">
    <property type="component" value="Unassembled WGS sequence"/>
</dbReference>
<protein>
    <recommendedName>
        <fullName evidence="2">Protein CPL1-like domain-containing protein</fullName>
    </recommendedName>
</protein>
<keyword evidence="1" id="KW-0732">Signal</keyword>
<organism evidence="3 4">
    <name type="scientific">Calocera cornea HHB12733</name>
    <dbReference type="NCBI Taxonomy" id="1353952"/>
    <lineage>
        <taxon>Eukaryota</taxon>
        <taxon>Fungi</taxon>
        <taxon>Dikarya</taxon>
        <taxon>Basidiomycota</taxon>
        <taxon>Agaricomycotina</taxon>
        <taxon>Dacrymycetes</taxon>
        <taxon>Dacrymycetales</taxon>
        <taxon>Dacrymycetaceae</taxon>
        <taxon>Calocera</taxon>
    </lineage>
</organism>
<evidence type="ECO:0000313" key="4">
    <source>
        <dbReference type="Proteomes" id="UP000076842"/>
    </source>
</evidence>
<keyword evidence="4" id="KW-1185">Reference proteome</keyword>
<evidence type="ECO:0000256" key="1">
    <source>
        <dbReference type="SAM" id="SignalP"/>
    </source>
</evidence>
<name>A0A165DAV3_9BASI</name>
<dbReference type="EMBL" id="KV424067">
    <property type="protein sequence ID" value="KZT52415.1"/>
    <property type="molecule type" value="Genomic_DNA"/>
</dbReference>
<dbReference type="InterPro" id="IPR048661">
    <property type="entry name" value="CPL1-like"/>
</dbReference>
<dbReference type="Pfam" id="PF21671">
    <property type="entry name" value="CPL1-like"/>
    <property type="match status" value="1"/>
</dbReference>
<evidence type="ECO:0000313" key="3">
    <source>
        <dbReference type="EMBL" id="KZT52415.1"/>
    </source>
</evidence>
<accession>A0A165DAV3</accession>
<feature type="chain" id="PRO_5007856477" description="Protein CPL1-like domain-containing protein" evidence="1">
    <location>
        <begin position="27"/>
        <end position="223"/>
    </location>
</feature>
<evidence type="ECO:0000259" key="2">
    <source>
        <dbReference type="Pfam" id="PF21671"/>
    </source>
</evidence>
<dbReference type="OrthoDB" id="439917at2759"/>
<proteinExistence type="predicted"/>